<feature type="compositionally biased region" description="Low complexity" evidence="1">
    <location>
        <begin position="429"/>
        <end position="440"/>
    </location>
</feature>
<dbReference type="EMBL" id="UFAJ01000007">
    <property type="protein sequence ID" value="SSD58347.1"/>
    <property type="molecule type" value="Genomic_DNA"/>
</dbReference>
<proteinExistence type="predicted"/>
<evidence type="ECO:0000313" key="3">
    <source>
        <dbReference type="Proteomes" id="UP000262825"/>
    </source>
</evidence>
<keyword evidence="3" id="KW-1185">Reference proteome</keyword>
<feature type="region of interest" description="Disordered" evidence="1">
    <location>
        <begin position="429"/>
        <end position="453"/>
    </location>
</feature>
<feature type="region of interest" description="Disordered" evidence="1">
    <location>
        <begin position="174"/>
        <end position="200"/>
    </location>
</feature>
<name>A0A376B101_9ASCO</name>
<protein>
    <submittedName>
        <fullName evidence="2">Uncharacterized protein</fullName>
    </submittedName>
</protein>
<evidence type="ECO:0000256" key="1">
    <source>
        <dbReference type="SAM" id="MobiDB-lite"/>
    </source>
</evidence>
<organism evidence="2 3">
    <name type="scientific">Saccharomycodes ludwigii</name>
    <dbReference type="NCBI Taxonomy" id="36035"/>
    <lineage>
        <taxon>Eukaryota</taxon>
        <taxon>Fungi</taxon>
        <taxon>Dikarya</taxon>
        <taxon>Ascomycota</taxon>
        <taxon>Saccharomycotina</taxon>
        <taxon>Saccharomycetes</taxon>
        <taxon>Saccharomycodales</taxon>
        <taxon>Saccharomycodaceae</taxon>
        <taxon>Saccharomycodes</taxon>
    </lineage>
</organism>
<feature type="compositionally biased region" description="Basic and acidic residues" evidence="1">
    <location>
        <begin position="181"/>
        <end position="192"/>
    </location>
</feature>
<reference evidence="3" key="1">
    <citation type="submission" date="2018-06" db="EMBL/GenBank/DDBJ databases">
        <authorList>
            <person name="Guldener U."/>
        </authorList>
    </citation>
    <scope>NUCLEOTIDE SEQUENCE [LARGE SCALE GENOMIC DNA]</scope>
    <source>
        <strain evidence="3">UTAD17</strain>
    </source>
</reference>
<gene>
    <name evidence="2" type="ORF">SCODWIG_00108</name>
</gene>
<accession>A0A376B101</accession>
<sequence length="600" mass="67129">MLVKVRSRGRPNPLDIRKVILVDKNSQHTLSTGDSASCIERITPPGMLNEKNFSPKRKLLEEQHSTQTQDGTLSCCQKKKIKIDSLGSSPDTTSYKLNGRPVIEPTIKAPISPKDNCFDQNAHKNCNKKCCNTHTCEGMDNQPILFLRAKKKEKGLLLNGKLSILSSENYDEDTITTSHKNNNDKKTDKDGHSIITSTAPSLVSEKEFPDKQVVSFGGKSNSNNECCGSKEKKVTIFKCCKPAHQSPSQQPRQQPNFAYLPSQADLVNTGLSEMKSVHNSASSTPDIVSTASYPNRNHATINKRDEQVDNTGINDDLRSNFVELFTQEGLYLSTACSCRANCQCANCLIHRKDDELNSYIQQHVNFPLSNMGYAEIASENAIASALPPPQQLPAQNQTQQLSNLKRCLEKQMSPPRKYSTPEAIIANKSDISSTSASSNNAHDKREASTITSNKQTINTINNNVLMPKVDDKNKLGHDNACDKVTTPCLYSSDQCISLSCFEHPFELLSMNQIFFIGLRHIRLKRKTVILYKKKLLTSKYWWDFLAMQIPLIFNGTDQHFADFDILTWFENAITLYNSELLTDTGNIAMNINLLREKAIL</sequence>
<evidence type="ECO:0000313" key="2">
    <source>
        <dbReference type="EMBL" id="SSD58347.1"/>
    </source>
</evidence>
<dbReference type="Proteomes" id="UP000262825">
    <property type="component" value="Unassembled WGS sequence"/>
</dbReference>
<dbReference type="VEuPathDB" id="FungiDB:SCODWIG_00108"/>
<dbReference type="AlphaFoldDB" id="A0A376B101"/>